<dbReference type="PANTHER" id="PTHR43031:SF1">
    <property type="entry name" value="PYRIDINE NUCLEOTIDE-DISULPHIDE OXIDOREDUCTASE"/>
    <property type="match status" value="1"/>
</dbReference>
<organism evidence="4 5">
    <name type="scientific">Ahniella affigens</name>
    <dbReference type="NCBI Taxonomy" id="2021234"/>
    <lineage>
        <taxon>Bacteria</taxon>
        <taxon>Pseudomonadati</taxon>
        <taxon>Pseudomonadota</taxon>
        <taxon>Gammaproteobacteria</taxon>
        <taxon>Lysobacterales</taxon>
        <taxon>Rhodanobacteraceae</taxon>
        <taxon>Ahniella</taxon>
    </lineage>
</organism>
<proteinExistence type="predicted"/>
<evidence type="ECO:0000256" key="1">
    <source>
        <dbReference type="ARBA" id="ARBA00004496"/>
    </source>
</evidence>
<feature type="domain" description="Rhodanese" evidence="3">
    <location>
        <begin position="263"/>
        <end position="347"/>
    </location>
</feature>
<reference evidence="4 5" key="1">
    <citation type="submission" date="2018-03" db="EMBL/GenBank/DDBJ databases">
        <title>Ahniella affigens gen. nov., sp. nov., a gammaproteobacterium isolated from sandy soil near a stream.</title>
        <authorList>
            <person name="Ko Y."/>
            <person name="Kim J.-H."/>
        </authorList>
    </citation>
    <scope>NUCLEOTIDE SEQUENCE [LARGE SCALE GENOMIC DNA]</scope>
    <source>
        <strain evidence="4 5">D13</strain>
    </source>
</reference>
<dbReference type="Pfam" id="PF00581">
    <property type="entry name" value="Rhodanese"/>
    <property type="match status" value="1"/>
</dbReference>
<dbReference type="InterPro" id="IPR001763">
    <property type="entry name" value="Rhodanese-like_dom"/>
</dbReference>
<dbReference type="SMART" id="SM00450">
    <property type="entry name" value="RHOD"/>
    <property type="match status" value="1"/>
</dbReference>
<evidence type="ECO:0008006" key="6">
    <source>
        <dbReference type="Google" id="ProtNLM"/>
    </source>
</evidence>
<protein>
    <recommendedName>
        <fullName evidence="6">Cyclic nucleotide-binding protein</fullName>
    </recommendedName>
</protein>
<dbReference type="SUPFAM" id="SSF52821">
    <property type="entry name" value="Rhodanese/Cell cycle control phosphatase"/>
    <property type="match status" value="1"/>
</dbReference>
<dbReference type="InterPro" id="IPR014710">
    <property type="entry name" value="RmlC-like_jellyroll"/>
</dbReference>
<dbReference type="PANTHER" id="PTHR43031">
    <property type="entry name" value="FAD-DEPENDENT OXIDOREDUCTASE"/>
    <property type="match status" value="1"/>
</dbReference>
<dbReference type="PRINTS" id="PR00103">
    <property type="entry name" value="CAMPKINASE"/>
</dbReference>
<dbReference type="Gene3D" id="2.60.120.10">
    <property type="entry name" value="Jelly Rolls"/>
    <property type="match status" value="2"/>
</dbReference>
<dbReference type="OrthoDB" id="9814704at2"/>
<evidence type="ECO:0000313" key="4">
    <source>
        <dbReference type="EMBL" id="AVP98379.1"/>
    </source>
</evidence>
<dbReference type="InterPro" id="IPR018490">
    <property type="entry name" value="cNMP-bd_dom_sf"/>
</dbReference>
<dbReference type="Pfam" id="PF00027">
    <property type="entry name" value="cNMP_binding"/>
    <property type="match status" value="1"/>
</dbReference>
<dbReference type="InterPro" id="IPR000595">
    <property type="entry name" value="cNMP-bd_dom"/>
</dbReference>
<dbReference type="CDD" id="cd00038">
    <property type="entry name" value="CAP_ED"/>
    <property type="match status" value="2"/>
</dbReference>
<dbReference type="SUPFAM" id="SSF51206">
    <property type="entry name" value="cAMP-binding domain-like"/>
    <property type="match status" value="2"/>
</dbReference>
<dbReference type="CDD" id="cd00158">
    <property type="entry name" value="RHOD"/>
    <property type="match status" value="1"/>
</dbReference>
<comment type="subcellular location">
    <subcellularLocation>
        <location evidence="1">Cytoplasm</location>
    </subcellularLocation>
</comment>
<dbReference type="Gene3D" id="3.40.250.10">
    <property type="entry name" value="Rhodanese-like domain"/>
    <property type="match status" value="1"/>
</dbReference>
<feature type="domain" description="Cyclic nucleotide-binding" evidence="2">
    <location>
        <begin position="13"/>
        <end position="129"/>
    </location>
</feature>
<evidence type="ECO:0000313" key="5">
    <source>
        <dbReference type="Proteomes" id="UP000241074"/>
    </source>
</evidence>
<evidence type="ECO:0000259" key="3">
    <source>
        <dbReference type="PROSITE" id="PS50206"/>
    </source>
</evidence>
<reference evidence="4 5" key="2">
    <citation type="submission" date="2018-03" db="EMBL/GenBank/DDBJ databases">
        <authorList>
            <person name="Keele B.F."/>
        </authorList>
    </citation>
    <scope>NUCLEOTIDE SEQUENCE [LARGE SCALE GENOMIC DNA]</scope>
    <source>
        <strain evidence="4 5">D13</strain>
    </source>
</reference>
<dbReference type="PROSITE" id="PS50042">
    <property type="entry name" value="CNMP_BINDING_3"/>
    <property type="match status" value="2"/>
</dbReference>
<dbReference type="PROSITE" id="PS00888">
    <property type="entry name" value="CNMP_BINDING_1"/>
    <property type="match status" value="1"/>
</dbReference>
<dbReference type="Proteomes" id="UP000241074">
    <property type="component" value="Chromosome"/>
</dbReference>
<gene>
    <name evidence="4" type="ORF">C7S18_14815</name>
</gene>
<dbReference type="InterPro" id="IPR018488">
    <property type="entry name" value="cNMP-bd_CS"/>
</dbReference>
<dbReference type="EMBL" id="CP027860">
    <property type="protein sequence ID" value="AVP98379.1"/>
    <property type="molecule type" value="Genomic_DNA"/>
</dbReference>
<dbReference type="InterPro" id="IPR036873">
    <property type="entry name" value="Rhodanese-like_dom_sf"/>
</dbReference>
<accession>A0A2P1PU59</accession>
<dbReference type="SMART" id="SM00100">
    <property type="entry name" value="cNMP"/>
    <property type="match status" value="1"/>
</dbReference>
<dbReference type="PROSITE" id="PS50206">
    <property type="entry name" value="RHODANESE_3"/>
    <property type="match status" value="1"/>
</dbReference>
<evidence type="ECO:0000259" key="2">
    <source>
        <dbReference type="PROSITE" id="PS50042"/>
    </source>
</evidence>
<dbReference type="AlphaFoldDB" id="A0A2P1PU59"/>
<dbReference type="GO" id="GO:0005737">
    <property type="term" value="C:cytoplasm"/>
    <property type="evidence" value="ECO:0007669"/>
    <property type="project" value="UniProtKB-SubCell"/>
</dbReference>
<dbReference type="InterPro" id="IPR050229">
    <property type="entry name" value="GlpE_sulfurtransferase"/>
</dbReference>
<feature type="domain" description="Cyclic nucleotide-binding" evidence="2">
    <location>
        <begin position="144"/>
        <end position="246"/>
    </location>
</feature>
<dbReference type="KEGG" id="xba:C7S18_14815"/>
<name>A0A2P1PU59_9GAMM</name>
<sequence>MNIDAATLAKLYPLDKLRPESLDQLVKECAIEEVGKGAVLFRAGDTDEHTLYVLSGVVRGDYPDGKTKTTDGNSLQGRYALGDLQPRRFTATVDSMTAHILKVDRRYTEKVITWDQLTRQTTFKHYDADPGANRWVFRLLHNRALHKLPTGAVERLFQRLEEIPVSRGQVIIREGDEADYFFVIKEGTASVSKLTEGGDAIVAYLVRGDTFGEDALLTRSVRNATVAMMSAGKLMRLSHRDFAEILTPPVVDWVSPGKASILARQGAQILDVRTIEEFEERAIKGAMNIPLLNLRDRIDELDRKREVLVYCGTGERSAAAAFILSKIGFTSYALQGGLSAMMKQLEKAPPGSKA</sequence>
<keyword evidence="5" id="KW-1185">Reference proteome</keyword>
<dbReference type="RefSeq" id="WP_106892300.1">
    <property type="nucleotide sequence ID" value="NZ_CP027860.1"/>
</dbReference>